<dbReference type="Proteomes" id="UP000186922">
    <property type="component" value="Unassembled WGS sequence"/>
</dbReference>
<dbReference type="EMBL" id="BDGG01000001">
    <property type="protein sequence ID" value="GAU90964.1"/>
    <property type="molecule type" value="Genomic_DNA"/>
</dbReference>
<evidence type="ECO:0000313" key="2">
    <source>
        <dbReference type="Proteomes" id="UP000186922"/>
    </source>
</evidence>
<gene>
    <name evidence="1" type="primary">RvY_03309-1</name>
    <name evidence="1" type="synonym">RvY_03309.1</name>
    <name evidence="1" type="ORF">RvY_03309</name>
</gene>
<accession>A0A1D1UMM9</accession>
<comment type="caution">
    <text evidence="1">The sequence shown here is derived from an EMBL/GenBank/DDBJ whole genome shotgun (WGS) entry which is preliminary data.</text>
</comment>
<protein>
    <submittedName>
        <fullName evidence="1">Uncharacterized protein</fullName>
    </submittedName>
</protein>
<reference evidence="1 2" key="1">
    <citation type="journal article" date="2016" name="Nat. Commun.">
        <title>Extremotolerant tardigrade genome and improved radiotolerance of human cultured cells by tardigrade-unique protein.</title>
        <authorList>
            <person name="Hashimoto T."/>
            <person name="Horikawa D.D."/>
            <person name="Saito Y."/>
            <person name="Kuwahara H."/>
            <person name="Kozuka-Hata H."/>
            <person name="Shin-I T."/>
            <person name="Minakuchi Y."/>
            <person name="Ohishi K."/>
            <person name="Motoyama A."/>
            <person name="Aizu T."/>
            <person name="Enomoto A."/>
            <person name="Kondo K."/>
            <person name="Tanaka S."/>
            <person name="Hara Y."/>
            <person name="Koshikawa S."/>
            <person name="Sagara H."/>
            <person name="Miura T."/>
            <person name="Yokobori S."/>
            <person name="Miyagawa K."/>
            <person name="Suzuki Y."/>
            <person name="Kubo T."/>
            <person name="Oyama M."/>
            <person name="Kohara Y."/>
            <person name="Fujiyama A."/>
            <person name="Arakawa K."/>
            <person name="Katayama T."/>
            <person name="Toyoda A."/>
            <person name="Kunieda T."/>
        </authorList>
    </citation>
    <scope>NUCLEOTIDE SEQUENCE [LARGE SCALE GENOMIC DNA]</scope>
    <source>
        <strain evidence="1 2">YOKOZUNA-1</strain>
    </source>
</reference>
<sequence>MNAVHFWTIHMPKAAFNRELHGQGKHTIPPSLIHNVHYRSGNPQSSMSFRSSSSCISAQRSTDCCTRE</sequence>
<organism evidence="1 2">
    <name type="scientific">Ramazzottius varieornatus</name>
    <name type="common">Water bear</name>
    <name type="synonym">Tardigrade</name>
    <dbReference type="NCBI Taxonomy" id="947166"/>
    <lineage>
        <taxon>Eukaryota</taxon>
        <taxon>Metazoa</taxon>
        <taxon>Ecdysozoa</taxon>
        <taxon>Tardigrada</taxon>
        <taxon>Eutardigrada</taxon>
        <taxon>Parachela</taxon>
        <taxon>Hypsibioidea</taxon>
        <taxon>Ramazzottiidae</taxon>
        <taxon>Ramazzottius</taxon>
    </lineage>
</organism>
<evidence type="ECO:0000313" key="1">
    <source>
        <dbReference type="EMBL" id="GAU90964.1"/>
    </source>
</evidence>
<dbReference type="AlphaFoldDB" id="A0A1D1UMM9"/>
<keyword evidence="2" id="KW-1185">Reference proteome</keyword>
<name>A0A1D1UMM9_RAMVA</name>
<proteinExistence type="predicted"/>